<gene>
    <name evidence="4" type="ORF">STA1M1_38210</name>
</gene>
<dbReference type="PRINTS" id="PR00081">
    <property type="entry name" value="GDHRDH"/>
</dbReference>
<dbReference type="NCBIfam" id="NF005559">
    <property type="entry name" value="PRK07231.1"/>
    <property type="match status" value="1"/>
</dbReference>
<keyword evidence="5" id="KW-1185">Reference proteome</keyword>
<evidence type="ECO:0000259" key="3">
    <source>
        <dbReference type="SMART" id="SM00822"/>
    </source>
</evidence>
<dbReference type="CDD" id="cd05233">
    <property type="entry name" value="SDR_c"/>
    <property type="match status" value="1"/>
</dbReference>
<dbReference type="PANTHER" id="PTHR43669">
    <property type="entry name" value="5-KETO-D-GLUCONATE 5-REDUCTASE"/>
    <property type="match status" value="1"/>
</dbReference>
<dbReference type="InterPro" id="IPR036291">
    <property type="entry name" value="NAD(P)-bd_dom_sf"/>
</dbReference>
<dbReference type="PANTHER" id="PTHR43669:SF8">
    <property type="entry name" value="SHORT-CHAIN TYPE DEHYDROGENASE_REDUCTASE-RELATED"/>
    <property type="match status" value="1"/>
</dbReference>
<dbReference type="PRINTS" id="PR00080">
    <property type="entry name" value="SDRFAMILY"/>
</dbReference>
<feature type="domain" description="Ketoreductase" evidence="3">
    <location>
        <begin position="7"/>
        <end position="185"/>
    </location>
</feature>
<dbReference type="RefSeq" id="WP_281843869.1">
    <property type="nucleotide sequence ID" value="NZ_BROH01000016.1"/>
</dbReference>
<dbReference type="Pfam" id="PF13561">
    <property type="entry name" value="adh_short_C2"/>
    <property type="match status" value="1"/>
</dbReference>
<evidence type="ECO:0000313" key="4">
    <source>
        <dbReference type="EMBL" id="GKY89952.1"/>
    </source>
</evidence>
<dbReference type="Proteomes" id="UP001144205">
    <property type="component" value="Unassembled WGS sequence"/>
</dbReference>
<protein>
    <submittedName>
        <fullName evidence="4">Short-chain dehydrogenase</fullName>
    </submittedName>
</protein>
<dbReference type="InterPro" id="IPR057326">
    <property type="entry name" value="KR_dom"/>
</dbReference>
<comment type="similarity">
    <text evidence="1">Belongs to the short-chain dehydrogenases/reductases (SDR) family.</text>
</comment>
<accession>A0ABQ5LYB8</accession>
<reference evidence="4" key="1">
    <citation type="journal article" date="2023" name="Int. J. Syst. Evol. Microbiol.">
        <title>Sinisalibacter aestuarii sp. nov., isolated from estuarine sediment of the Arakawa River.</title>
        <authorList>
            <person name="Arafat S.T."/>
            <person name="Hirano S."/>
            <person name="Sato A."/>
            <person name="Takeuchi K."/>
            <person name="Yasuda T."/>
            <person name="Terahara T."/>
            <person name="Hamada M."/>
            <person name="Kobayashi T."/>
        </authorList>
    </citation>
    <scope>NUCLEOTIDE SEQUENCE</scope>
    <source>
        <strain evidence="4">B-399</strain>
    </source>
</reference>
<keyword evidence="2" id="KW-0560">Oxidoreductase</keyword>
<proteinExistence type="inferred from homology"/>
<dbReference type="SMART" id="SM00822">
    <property type="entry name" value="PKS_KR"/>
    <property type="match status" value="1"/>
</dbReference>
<dbReference type="InterPro" id="IPR020904">
    <property type="entry name" value="Sc_DH/Rdtase_CS"/>
</dbReference>
<sequence>MADLSGKVALVTGAGSGIGFDLAAELARQGARVVLGDVAGAERAAARIGAEAALGVQMDVTDAGQVAAAVEAARSRFGGLDIVVNNAGLFTNITRASFADLPLDEWERVFAVNVTGVLHIVRAAWPLLKRSGAGRVINITSATVFSAPPMMLHYVATKGALTAMTRSMAREMGADGITVNAVAPGYTLSEGVLARSAGAEDPQQERARNARAIKRDQVPGDLTGAVAFLAGDAAGFITGQTLVVDGGAVMH</sequence>
<dbReference type="EMBL" id="BROH01000016">
    <property type="protein sequence ID" value="GKY89952.1"/>
    <property type="molecule type" value="Genomic_DNA"/>
</dbReference>
<comment type="caution">
    <text evidence="4">The sequence shown here is derived from an EMBL/GenBank/DDBJ whole genome shotgun (WGS) entry which is preliminary data.</text>
</comment>
<dbReference type="PROSITE" id="PS00061">
    <property type="entry name" value="ADH_SHORT"/>
    <property type="match status" value="1"/>
</dbReference>
<evidence type="ECO:0000256" key="2">
    <source>
        <dbReference type="ARBA" id="ARBA00023002"/>
    </source>
</evidence>
<organism evidence="4 5">
    <name type="scientific">Sinisalibacter aestuarii</name>
    <dbReference type="NCBI Taxonomy" id="2949426"/>
    <lineage>
        <taxon>Bacteria</taxon>
        <taxon>Pseudomonadati</taxon>
        <taxon>Pseudomonadota</taxon>
        <taxon>Alphaproteobacteria</taxon>
        <taxon>Rhodobacterales</taxon>
        <taxon>Roseobacteraceae</taxon>
        <taxon>Sinisalibacter</taxon>
    </lineage>
</organism>
<dbReference type="SUPFAM" id="SSF51735">
    <property type="entry name" value="NAD(P)-binding Rossmann-fold domains"/>
    <property type="match status" value="1"/>
</dbReference>
<evidence type="ECO:0000313" key="5">
    <source>
        <dbReference type="Proteomes" id="UP001144205"/>
    </source>
</evidence>
<evidence type="ECO:0000256" key="1">
    <source>
        <dbReference type="ARBA" id="ARBA00006484"/>
    </source>
</evidence>
<dbReference type="Gene3D" id="3.40.50.720">
    <property type="entry name" value="NAD(P)-binding Rossmann-like Domain"/>
    <property type="match status" value="1"/>
</dbReference>
<name>A0ABQ5LYB8_9RHOB</name>
<dbReference type="InterPro" id="IPR002347">
    <property type="entry name" value="SDR_fam"/>
</dbReference>